<comment type="caution">
    <text evidence="8">The sequence shown here is derived from an EMBL/GenBank/DDBJ whole genome shotgun (WGS) entry which is preliminary data.</text>
</comment>
<dbReference type="Pfam" id="PF03150">
    <property type="entry name" value="CCP_MauG"/>
    <property type="match status" value="2"/>
</dbReference>
<keyword evidence="9" id="KW-1185">Reference proteome</keyword>
<evidence type="ECO:0000313" key="9">
    <source>
        <dbReference type="Proteomes" id="UP000077628"/>
    </source>
</evidence>
<dbReference type="PANTHER" id="PTHR30600">
    <property type="entry name" value="CYTOCHROME C PEROXIDASE-RELATED"/>
    <property type="match status" value="1"/>
</dbReference>
<keyword evidence="2 6" id="KW-0349">Heme</keyword>
<evidence type="ECO:0000256" key="2">
    <source>
        <dbReference type="ARBA" id="ARBA00022617"/>
    </source>
</evidence>
<dbReference type="AlphaFoldDB" id="A0A177NJ41"/>
<keyword evidence="5 6" id="KW-0408">Iron</keyword>
<name>A0A177NJ41_9GAMM</name>
<dbReference type="GO" id="GO:0020037">
    <property type="term" value="F:heme binding"/>
    <property type="evidence" value="ECO:0007669"/>
    <property type="project" value="InterPro"/>
</dbReference>
<dbReference type="RefSeq" id="WP_064029002.1">
    <property type="nucleotide sequence ID" value="NZ_LUUK01000173.1"/>
</dbReference>
<proteinExistence type="predicted"/>
<dbReference type="Gene3D" id="1.10.760.10">
    <property type="entry name" value="Cytochrome c-like domain"/>
    <property type="match status" value="2"/>
</dbReference>
<dbReference type="OrthoDB" id="9805202at2"/>
<evidence type="ECO:0000256" key="1">
    <source>
        <dbReference type="ARBA" id="ARBA00004196"/>
    </source>
</evidence>
<evidence type="ECO:0000256" key="3">
    <source>
        <dbReference type="ARBA" id="ARBA00022723"/>
    </source>
</evidence>
<dbReference type="InterPro" id="IPR036909">
    <property type="entry name" value="Cyt_c-like_dom_sf"/>
</dbReference>
<evidence type="ECO:0000313" key="8">
    <source>
        <dbReference type="EMBL" id="OAI17997.1"/>
    </source>
</evidence>
<dbReference type="InterPro" id="IPR051395">
    <property type="entry name" value="Cytochrome_c_Peroxidase/MauG"/>
</dbReference>
<dbReference type="SUPFAM" id="SSF46626">
    <property type="entry name" value="Cytochrome c"/>
    <property type="match status" value="2"/>
</dbReference>
<reference evidence="9" key="1">
    <citation type="submission" date="2016-03" db="EMBL/GenBank/DDBJ databases">
        <authorList>
            <person name="Heylen K."/>
            <person name="De Vos P."/>
            <person name="Vekeman B."/>
        </authorList>
    </citation>
    <scope>NUCLEOTIDE SEQUENCE [LARGE SCALE GENOMIC DNA]</scope>
    <source>
        <strain evidence="9">R-45383</strain>
    </source>
</reference>
<evidence type="ECO:0000259" key="7">
    <source>
        <dbReference type="PROSITE" id="PS51007"/>
    </source>
</evidence>
<organism evidence="8 9">
    <name type="scientific">Methylomonas koyamae</name>
    <dbReference type="NCBI Taxonomy" id="702114"/>
    <lineage>
        <taxon>Bacteria</taxon>
        <taxon>Pseudomonadati</taxon>
        <taxon>Pseudomonadota</taxon>
        <taxon>Gammaproteobacteria</taxon>
        <taxon>Methylococcales</taxon>
        <taxon>Methylococcaceae</taxon>
        <taxon>Methylomonas</taxon>
    </lineage>
</organism>
<gene>
    <name evidence="8" type="ORF">A1355_06645</name>
</gene>
<feature type="domain" description="Cytochrome c" evidence="7">
    <location>
        <begin position="450"/>
        <end position="678"/>
    </location>
</feature>
<evidence type="ECO:0000256" key="4">
    <source>
        <dbReference type="ARBA" id="ARBA00023002"/>
    </source>
</evidence>
<keyword evidence="3 6" id="KW-0479">Metal-binding</keyword>
<evidence type="ECO:0000256" key="6">
    <source>
        <dbReference type="PROSITE-ProRule" id="PRU00433"/>
    </source>
</evidence>
<dbReference type="PROSITE" id="PS51007">
    <property type="entry name" value="CYTC"/>
    <property type="match status" value="1"/>
</dbReference>
<sequence length="743" mass="79775">MYRHLFSARTIEPAAHSRAARIFLNTALITSLLAGAGVSANTTIVQAPADARSFGLESLRLAVRQDGGAPLPEGLDRFVKNREAALQLGKALFWDSQIGSDGVQACASCHFHAGADSRAKNQLNPDFLAVADTRANPIDGYANANKINAAGFEIKGPNARLTRQDFPFVKTIDSVAQGANHAIDPSTGNSNDIAGSMGMLYTFFDHVNPGLAVDSGAPVKDPVWNLLGKKNVRRSVPRNAPSVINAVFNFSNFWDGRANPHFNGQDGFGDQNPNAAIVVNTPEGLALEQISLAQASLASQAMDPTVSFAEMSFGDPRQKSTTDPSLPNGRSFPEIGKKLLAASAASGKPLTPLGQQVVHPEDSVLGGLAKAPYRGLDTTYADLIKAAFNDQYWESDEAIEAPGIVFNQMEYNFSLFFGLAVSLYESTLVADRSYFDVWMETGRFNAGFGDKELAGLNLFVNQGQCVQCHAGPELTKASIRAANQGKNLIRPMTMADGGALYDSGFYNIAVTPTTDDLGRGGSDNANLPLAFARQALMQRRNFEANQALPAGEPRKPDPIPFPILGNDAIPALSEDGNSAVCTDANHNQVCDPDEILNRDFKRAAVDGAFKTPGLRNSQLTGPYFHNGGVATLRQVVQFYNRGGNFCHFNAPDLAPNIKPLGLTDLQEEELVAFLVSLTDQRVRYQKAPFDHPELRLPIDGRPYQPLARIGAVGASGSHHPLPTFLDLDPNDAILTPTGSCVLE</sequence>
<dbReference type="InterPro" id="IPR004852">
    <property type="entry name" value="Di-haem_cyt_c_peroxidsae"/>
</dbReference>
<protein>
    <recommendedName>
        <fullName evidence="7">Cytochrome c domain-containing protein</fullName>
    </recommendedName>
</protein>
<dbReference type="Proteomes" id="UP000077628">
    <property type="component" value="Unassembled WGS sequence"/>
</dbReference>
<dbReference type="GO" id="GO:0046872">
    <property type="term" value="F:metal ion binding"/>
    <property type="evidence" value="ECO:0007669"/>
    <property type="project" value="UniProtKB-KW"/>
</dbReference>
<evidence type="ECO:0000256" key="5">
    <source>
        <dbReference type="ARBA" id="ARBA00023004"/>
    </source>
</evidence>
<dbReference type="GO" id="GO:0009055">
    <property type="term" value="F:electron transfer activity"/>
    <property type="evidence" value="ECO:0007669"/>
    <property type="project" value="InterPro"/>
</dbReference>
<dbReference type="STRING" id="702114.A1355_06645"/>
<accession>A0A177NJ41</accession>
<dbReference type="InterPro" id="IPR009056">
    <property type="entry name" value="Cyt_c-like_dom"/>
</dbReference>
<comment type="subcellular location">
    <subcellularLocation>
        <location evidence="1">Cell envelope</location>
    </subcellularLocation>
</comment>
<dbReference type="GO" id="GO:0004130">
    <property type="term" value="F:cytochrome-c peroxidase activity"/>
    <property type="evidence" value="ECO:0007669"/>
    <property type="project" value="TreeGrafter"/>
</dbReference>
<keyword evidence="4" id="KW-0560">Oxidoreductase</keyword>
<dbReference type="EMBL" id="LUUK01000173">
    <property type="protein sequence ID" value="OAI17997.1"/>
    <property type="molecule type" value="Genomic_DNA"/>
</dbReference>
<dbReference type="GO" id="GO:0030313">
    <property type="term" value="C:cell envelope"/>
    <property type="evidence" value="ECO:0007669"/>
    <property type="project" value="UniProtKB-SubCell"/>
</dbReference>